<organism evidence="3 4">
    <name type="scientific">Halovulum dunhuangense</name>
    <dbReference type="NCBI Taxonomy" id="1505036"/>
    <lineage>
        <taxon>Bacteria</taxon>
        <taxon>Pseudomonadati</taxon>
        <taxon>Pseudomonadota</taxon>
        <taxon>Alphaproteobacteria</taxon>
        <taxon>Rhodobacterales</taxon>
        <taxon>Paracoccaceae</taxon>
        <taxon>Halovulum</taxon>
    </lineage>
</organism>
<dbReference type="RefSeq" id="WP_171321653.1">
    <property type="nucleotide sequence ID" value="NZ_JABFBC010000001.1"/>
</dbReference>
<dbReference type="Proteomes" id="UP000572377">
    <property type="component" value="Unassembled WGS sequence"/>
</dbReference>
<name>A0A849KYW9_9RHOB</name>
<comment type="caution">
    <text evidence="3">The sequence shown here is derived from an EMBL/GenBank/DDBJ whole genome shotgun (WGS) entry which is preliminary data.</text>
</comment>
<gene>
    <name evidence="3" type="ORF">HMH01_01100</name>
</gene>
<dbReference type="AlphaFoldDB" id="A0A849KYW9"/>
<keyword evidence="1" id="KW-0732">Signal</keyword>
<sequence length="210" mass="21677">MIRLLIQAAALCLALPAAAQTVPWLHDVSGVAADDVLHVRENPRATAGLVGSLPPDATGVEVVALSESGDWAQVNIGEASGWVSMSYLAAQPGANADGTYFDRPLRCVGTEPFWTLNVTGGDGPVDLTQLSGASLTLSPELRLRLANMAGAAQLLEAATPEGGRTTATLRRQQCSDGMSDRAYGLSLDMLIRGPGGDAAFVSGCCTLAAR</sequence>
<feature type="domain" description="SH3b" evidence="2">
    <location>
        <begin position="36"/>
        <end position="88"/>
    </location>
</feature>
<proteinExistence type="predicted"/>
<dbReference type="InterPro" id="IPR003646">
    <property type="entry name" value="SH3-like_bac-type"/>
</dbReference>
<evidence type="ECO:0000259" key="2">
    <source>
        <dbReference type="Pfam" id="PF08239"/>
    </source>
</evidence>
<dbReference type="Gene3D" id="2.30.30.40">
    <property type="entry name" value="SH3 Domains"/>
    <property type="match status" value="1"/>
</dbReference>
<evidence type="ECO:0000256" key="1">
    <source>
        <dbReference type="SAM" id="SignalP"/>
    </source>
</evidence>
<dbReference type="EMBL" id="JABFBC010000001">
    <property type="protein sequence ID" value="NNU79022.1"/>
    <property type="molecule type" value="Genomic_DNA"/>
</dbReference>
<protein>
    <submittedName>
        <fullName evidence="3">SH3 domain-containing protein</fullName>
    </submittedName>
</protein>
<accession>A0A849KYW9</accession>
<evidence type="ECO:0000313" key="4">
    <source>
        <dbReference type="Proteomes" id="UP000572377"/>
    </source>
</evidence>
<reference evidence="3 4" key="1">
    <citation type="submission" date="2020-05" db="EMBL/GenBank/DDBJ databases">
        <title>Gimesia benthica sp. nov., a novel planctomycete isolated from a deep-sea water sample of the Northwest Indian Ocean.</title>
        <authorList>
            <person name="Wang J."/>
            <person name="Ruan C."/>
            <person name="Song L."/>
            <person name="Zhu Y."/>
            <person name="Li A."/>
            <person name="Zheng X."/>
            <person name="Wang L."/>
            <person name="Lu Z."/>
            <person name="Huang Y."/>
            <person name="Du W."/>
            <person name="Zhou Y."/>
            <person name="Huang L."/>
            <person name="Dai X."/>
        </authorList>
    </citation>
    <scope>NUCLEOTIDE SEQUENCE [LARGE SCALE GENOMIC DNA]</scope>
    <source>
        <strain evidence="3 4">YYQ-30</strain>
    </source>
</reference>
<feature type="chain" id="PRO_5032698557" evidence="1">
    <location>
        <begin position="20"/>
        <end position="210"/>
    </location>
</feature>
<dbReference type="Pfam" id="PF08239">
    <property type="entry name" value="SH3_3"/>
    <property type="match status" value="1"/>
</dbReference>
<evidence type="ECO:0000313" key="3">
    <source>
        <dbReference type="EMBL" id="NNU79022.1"/>
    </source>
</evidence>
<keyword evidence="4" id="KW-1185">Reference proteome</keyword>
<feature type="signal peptide" evidence="1">
    <location>
        <begin position="1"/>
        <end position="19"/>
    </location>
</feature>